<dbReference type="GeneID" id="11263572"/>
<dbReference type="OrthoDB" id="25178at2157"/>
<protein>
    <submittedName>
        <fullName evidence="1">Uncharacterized protein</fullName>
    </submittedName>
</protein>
<keyword evidence="2" id="KW-1185">Reference proteome</keyword>
<dbReference type="HOGENOM" id="CLU_2784328_0_0_2"/>
<dbReference type="Proteomes" id="UP000002654">
    <property type="component" value="Chromosome"/>
</dbReference>
<evidence type="ECO:0000313" key="1">
    <source>
        <dbReference type="EMBL" id="CCC81236.1"/>
    </source>
</evidence>
<reference evidence="1 2" key="1">
    <citation type="journal article" date="2011" name="PLoS ONE">
        <title>The complete genome sequence of Thermoproteus tenax: a physiologically versatile member of the Crenarchaeota.</title>
        <authorList>
            <person name="Siebers B."/>
            <person name="Zaparty M."/>
            <person name="Raddatz G."/>
            <person name="Tjaden B."/>
            <person name="Albers S.V."/>
            <person name="Bell S.D."/>
            <person name="Blombach F."/>
            <person name="Kletzin A."/>
            <person name="Kyrpides N."/>
            <person name="Lanz C."/>
            <person name="Plagens A."/>
            <person name="Rampp M."/>
            <person name="Rosinus A."/>
            <person name="von Jan M."/>
            <person name="Makarova K.S."/>
            <person name="Klenk H.P."/>
            <person name="Schuster S.C."/>
            <person name="Hensel R."/>
        </authorList>
    </citation>
    <scope>NUCLEOTIDE SEQUENCE [LARGE SCALE GENOMIC DNA]</scope>
    <source>
        <strain evidence="2">ATCC 35583 / DSM 2078 / JCM 9277 / NBRC 100435 / Kra 1</strain>
    </source>
</reference>
<proteinExistence type="predicted"/>
<organism evidence="1 2">
    <name type="scientific">Thermoproteus tenax (strain ATCC 35583 / DSM 2078 / JCM 9277 / NBRC 100435 / Kra 1)</name>
    <dbReference type="NCBI Taxonomy" id="768679"/>
    <lineage>
        <taxon>Archaea</taxon>
        <taxon>Thermoproteota</taxon>
        <taxon>Thermoprotei</taxon>
        <taxon>Thermoproteales</taxon>
        <taxon>Thermoproteaceae</taxon>
        <taxon>Thermoproteus</taxon>
    </lineage>
</organism>
<dbReference type="EMBL" id="FN869859">
    <property type="protein sequence ID" value="CCC81236.1"/>
    <property type="molecule type" value="Genomic_DNA"/>
</dbReference>
<dbReference type="PATRIC" id="fig|768679.9.peg.586"/>
<name>G4RNU2_THETK</name>
<dbReference type="eggNOG" id="arCOG05552">
    <property type="taxonomic scope" value="Archaea"/>
</dbReference>
<dbReference type="AlphaFoldDB" id="G4RNU2"/>
<gene>
    <name evidence="1" type="ordered locus">TTX_0571</name>
</gene>
<sequence>MYYLADEKLRSAVEKYGLERTMACRTLYQIVKLYKVGLVTETVGRRAEAMMAQMCPKELVDIVAQTAD</sequence>
<dbReference type="RefSeq" id="WP_014126493.1">
    <property type="nucleotide sequence ID" value="NC_016070.1"/>
</dbReference>
<dbReference type="KEGG" id="ttn:TTX_0571"/>
<accession>G4RNU2</accession>
<evidence type="ECO:0000313" key="2">
    <source>
        <dbReference type="Proteomes" id="UP000002654"/>
    </source>
</evidence>
<dbReference type="PaxDb" id="768679-TTX_0571"/>